<evidence type="ECO:0000256" key="4">
    <source>
        <dbReference type="ARBA" id="ARBA00022597"/>
    </source>
</evidence>
<comment type="caution">
    <text evidence="10">The sequence shown here is derived from an EMBL/GenBank/DDBJ whole genome shotgun (WGS) entry which is preliminary data.</text>
</comment>
<dbReference type="RefSeq" id="WP_119349941.1">
    <property type="nucleotide sequence ID" value="NZ_JBFHKJ010000544.1"/>
</dbReference>
<reference evidence="10 11" key="1">
    <citation type="journal article" date="2015" name="Int. J. Syst. Evol. Microbiol.">
        <title>Mariniphaga sediminis sp. nov., isolated from coastal sediment.</title>
        <authorList>
            <person name="Wang F.Q."/>
            <person name="Shen Q.Y."/>
            <person name="Chen G.J."/>
            <person name="Du Z.J."/>
        </authorList>
    </citation>
    <scope>NUCLEOTIDE SEQUENCE [LARGE SCALE GENOMIC DNA]</scope>
    <source>
        <strain evidence="10 11">SY21</strain>
    </source>
</reference>
<evidence type="ECO:0000256" key="3">
    <source>
        <dbReference type="ARBA" id="ARBA00022519"/>
    </source>
</evidence>
<keyword evidence="7 9" id="KW-1133">Transmembrane helix</keyword>
<protein>
    <submittedName>
        <fullName evidence="10">Rhamnose/proton symporter RhaT</fullName>
    </submittedName>
</protein>
<feature type="transmembrane region" description="Helical" evidence="9">
    <location>
        <begin position="175"/>
        <end position="198"/>
    </location>
</feature>
<feature type="transmembrane region" description="Helical" evidence="9">
    <location>
        <begin position="289"/>
        <end position="310"/>
    </location>
</feature>
<keyword evidence="1" id="KW-0813">Transport</keyword>
<keyword evidence="2" id="KW-1003">Cell membrane</keyword>
<feature type="transmembrane region" description="Helical" evidence="9">
    <location>
        <begin position="260"/>
        <end position="277"/>
    </location>
</feature>
<feature type="transmembrane region" description="Helical" evidence="9">
    <location>
        <begin position="99"/>
        <end position="119"/>
    </location>
</feature>
<keyword evidence="11" id="KW-1185">Reference proteome</keyword>
<keyword evidence="8 9" id="KW-0472">Membrane</keyword>
<dbReference type="InterPro" id="IPR004673">
    <property type="entry name" value="L-rhamnose-proton_sym_RhaT"/>
</dbReference>
<feature type="transmembrane region" description="Helical" evidence="9">
    <location>
        <begin position="322"/>
        <end position="344"/>
    </location>
</feature>
<dbReference type="GO" id="GO:0015153">
    <property type="term" value="F:rhamnose transmembrane transporter activity"/>
    <property type="evidence" value="ECO:0007669"/>
    <property type="project" value="InterPro"/>
</dbReference>
<evidence type="ECO:0000256" key="7">
    <source>
        <dbReference type="ARBA" id="ARBA00022989"/>
    </source>
</evidence>
<organism evidence="10 11">
    <name type="scientific">Mariniphaga sediminis</name>
    <dbReference type="NCBI Taxonomy" id="1628158"/>
    <lineage>
        <taxon>Bacteria</taxon>
        <taxon>Pseudomonadati</taxon>
        <taxon>Bacteroidota</taxon>
        <taxon>Bacteroidia</taxon>
        <taxon>Marinilabiliales</taxon>
        <taxon>Prolixibacteraceae</taxon>
        <taxon>Mariniphaga</taxon>
    </lineage>
</organism>
<evidence type="ECO:0000256" key="8">
    <source>
        <dbReference type="ARBA" id="ARBA00023136"/>
    </source>
</evidence>
<evidence type="ECO:0000313" key="10">
    <source>
        <dbReference type="EMBL" id="RIH65016.1"/>
    </source>
</evidence>
<accession>A0A399D0M3</accession>
<evidence type="ECO:0000256" key="1">
    <source>
        <dbReference type="ARBA" id="ARBA00022448"/>
    </source>
</evidence>
<dbReference type="Pfam" id="PF06379">
    <property type="entry name" value="RhaT"/>
    <property type="match status" value="1"/>
</dbReference>
<evidence type="ECO:0000256" key="9">
    <source>
        <dbReference type="SAM" id="Phobius"/>
    </source>
</evidence>
<keyword evidence="4" id="KW-0762">Sugar transport</keyword>
<sequence length="348" mass="37758">MQQLLGILFHSIGGFSSASFYVPSYLVKKWSWQTYWITMGFVSWLAMPWIGASLTTPGILEVLGQSPSSSLIQTYLFGILWGFGGLGAGLGLRYIGLSLGQSISLGLSAVVGTIVPAILDGKVGLLVTTTSGGIVVLGLLISVAGIVLCGYAGVIKDRMLTDDQKKESVKEFSIVKGYSMAILGGIMSGCMAIAINAGKPISTEAIKAGTAIVYANTPILILALGGGFTTNFVYSLIYMVRNKSYKDYGIGPSKILLRNYFMTMLSGLMWYGQFFFYGMGETKMGNFSFASWSIHMSSIIIFSNLWGLWLKEWTLVNRKTRIYLWSGIILLIISVFLIGIGNYLEGIV</sequence>
<feature type="transmembrane region" description="Helical" evidence="9">
    <location>
        <begin position="72"/>
        <end position="92"/>
    </location>
</feature>
<name>A0A399D0M3_9BACT</name>
<evidence type="ECO:0000256" key="2">
    <source>
        <dbReference type="ARBA" id="ARBA00022475"/>
    </source>
</evidence>
<keyword evidence="3" id="KW-0997">Cell inner membrane</keyword>
<dbReference type="Proteomes" id="UP000266441">
    <property type="component" value="Unassembled WGS sequence"/>
</dbReference>
<gene>
    <name evidence="10" type="ORF">D1164_10530</name>
</gene>
<proteinExistence type="predicted"/>
<dbReference type="AlphaFoldDB" id="A0A399D0M3"/>
<dbReference type="GO" id="GO:0016020">
    <property type="term" value="C:membrane"/>
    <property type="evidence" value="ECO:0007669"/>
    <property type="project" value="InterPro"/>
</dbReference>
<feature type="transmembrane region" description="Helical" evidence="9">
    <location>
        <begin position="34"/>
        <end position="52"/>
    </location>
</feature>
<evidence type="ECO:0000313" key="11">
    <source>
        <dbReference type="Proteomes" id="UP000266441"/>
    </source>
</evidence>
<feature type="transmembrane region" description="Helical" evidence="9">
    <location>
        <begin position="218"/>
        <end position="240"/>
    </location>
</feature>
<dbReference type="OrthoDB" id="9790043at2"/>
<dbReference type="EMBL" id="QWET01000007">
    <property type="protein sequence ID" value="RIH65016.1"/>
    <property type="molecule type" value="Genomic_DNA"/>
</dbReference>
<keyword evidence="6" id="KW-0769">Symport</keyword>
<keyword evidence="5 9" id="KW-0812">Transmembrane</keyword>
<dbReference type="GO" id="GO:0015293">
    <property type="term" value="F:symporter activity"/>
    <property type="evidence" value="ECO:0007669"/>
    <property type="project" value="UniProtKB-KW"/>
</dbReference>
<feature type="transmembrane region" description="Helical" evidence="9">
    <location>
        <begin position="6"/>
        <end position="27"/>
    </location>
</feature>
<evidence type="ECO:0000256" key="6">
    <source>
        <dbReference type="ARBA" id="ARBA00022847"/>
    </source>
</evidence>
<evidence type="ECO:0000256" key="5">
    <source>
        <dbReference type="ARBA" id="ARBA00022692"/>
    </source>
</evidence>
<feature type="transmembrane region" description="Helical" evidence="9">
    <location>
        <begin position="131"/>
        <end position="154"/>
    </location>
</feature>